<accession>X1Q2E3</accession>
<comment type="caution">
    <text evidence="1">The sequence shown here is derived from an EMBL/GenBank/DDBJ whole genome shotgun (WGS) entry which is preliminary data.</text>
</comment>
<dbReference type="AlphaFoldDB" id="X1Q2E3"/>
<gene>
    <name evidence="1" type="ORF">S12H4_08015</name>
</gene>
<name>X1Q2E3_9ZZZZ</name>
<protein>
    <submittedName>
        <fullName evidence="1">Uncharacterized protein</fullName>
    </submittedName>
</protein>
<dbReference type="EMBL" id="BARW01003040">
    <property type="protein sequence ID" value="GAI62702.1"/>
    <property type="molecule type" value="Genomic_DNA"/>
</dbReference>
<organism evidence="1">
    <name type="scientific">marine sediment metagenome</name>
    <dbReference type="NCBI Taxonomy" id="412755"/>
    <lineage>
        <taxon>unclassified sequences</taxon>
        <taxon>metagenomes</taxon>
        <taxon>ecological metagenomes</taxon>
    </lineage>
</organism>
<proteinExistence type="predicted"/>
<sequence>MSRILWEDTRSFVRKEREHGVKEVVSCMISGLMDEKTSLSSNYGKNVDKINEVQAVIFRLEKLNAKLKYNDKK</sequence>
<evidence type="ECO:0000313" key="1">
    <source>
        <dbReference type="EMBL" id="GAI62702.1"/>
    </source>
</evidence>
<reference evidence="1" key="1">
    <citation type="journal article" date="2014" name="Front. Microbiol.">
        <title>High frequency of phylogenetically diverse reductive dehalogenase-homologous genes in deep subseafloor sedimentary metagenomes.</title>
        <authorList>
            <person name="Kawai M."/>
            <person name="Futagami T."/>
            <person name="Toyoda A."/>
            <person name="Takaki Y."/>
            <person name="Nishi S."/>
            <person name="Hori S."/>
            <person name="Arai W."/>
            <person name="Tsubouchi T."/>
            <person name="Morono Y."/>
            <person name="Uchiyama I."/>
            <person name="Ito T."/>
            <person name="Fujiyama A."/>
            <person name="Inagaki F."/>
            <person name="Takami H."/>
        </authorList>
    </citation>
    <scope>NUCLEOTIDE SEQUENCE</scope>
    <source>
        <strain evidence="1">Expedition CK06-06</strain>
    </source>
</reference>